<dbReference type="SUPFAM" id="SSF49482">
    <property type="entry name" value="Aromatic compound dioxygenase"/>
    <property type="match status" value="1"/>
</dbReference>
<dbReference type="Proteomes" id="UP000466523">
    <property type="component" value="Unassembled WGS sequence"/>
</dbReference>
<reference evidence="1 2" key="1">
    <citation type="submission" date="2020-01" db="EMBL/GenBank/DDBJ databases">
        <authorList>
            <person name="Sanchez-Estrada R."/>
            <person name="Gonzalez-Y-Merchand J.A."/>
            <person name="Rivera-Gutierrez S."/>
        </authorList>
    </citation>
    <scope>NUCLEOTIDE SEQUENCE [LARGE SCALE GENOMIC DNA]</scope>
    <source>
        <strain evidence="1 2">CST 7247</strain>
    </source>
</reference>
<keyword evidence="1" id="KW-0223">Dioxygenase</keyword>
<dbReference type="GO" id="GO:0005506">
    <property type="term" value="F:iron ion binding"/>
    <property type="evidence" value="ECO:0007669"/>
    <property type="project" value="InterPro"/>
</dbReference>
<evidence type="ECO:0000313" key="2">
    <source>
        <dbReference type="Proteomes" id="UP000466523"/>
    </source>
</evidence>
<dbReference type="InterPro" id="IPR015889">
    <property type="entry name" value="Intradiol_dOase_core"/>
</dbReference>
<evidence type="ECO:0000313" key="1">
    <source>
        <dbReference type="EMBL" id="NDJ91841.1"/>
    </source>
</evidence>
<dbReference type="Gene3D" id="2.60.130.10">
    <property type="entry name" value="Aromatic compound dioxygenase"/>
    <property type="match status" value="1"/>
</dbReference>
<protein>
    <submittedName>
        <fullName evidence="1">Protocatechuate 3,4-dioxygenase subunit alpha</fullName>
    </submittedName>
</protein>
<organism evidence="1 2">
    <name type="scientific">Mycolicibacter kumamotonensis</name>
    <dbReference type="NCBI Taxonomy" id="354243"/>
    <lineage>
        <taxon>Bacteria</taxon>
        <taxon>Bacillati</taxon>
        <taxon>Actinomycetota</taxon>
        <taxon>Actinomycetes</taxon>
        <taxon>Mycobacteriales</taxon>
        <taxon>Mycobacteriaceae</taxon>
        <taxon>Mycolicibacter</taxon>
    </lineage>
</organism>
<comment type="caution">
    <text evidence="1">The sequence shown here is derived from an EMBL/GenBank/DDBJ whole genome shotgun (WGS) entry which is preliminary data.</text>
</comment>
<feature type="non-terminal residue" evidence="1">
    <location>
        <position position="1"/>
    </location>
</feature>
<dbReference type="GO" id="GO:0016702">
    <property type="term" value="F:oxidoreductase activity, acting on single donors with incorporation of molecular oxygen, incorporation of two atoms of oxygen"/>
    <property type="evidence" value="ECO:0007669"/>
    <property type="project" value="InterPro"/>
</dbReference>
<gene>
    <name evidence="1" type="ORF">GWR20_22305</name>
</gene>
<keyword evidence="1" id="KW-0560">Oxidoreductase</keyword>
<accession>A0A7K3LHJ7</accession>
<dbReference type="AlphaFoldDB" id="A0A7K3LHJ7"/>
<sequence length="56" mass="6500">RAYVRGDHVHADRLLSSVPADRRHTLIAVPDEHGFRFDIRLQGADETIFLRYRGRA</sequence>
<name>A0A7K3LHJ7_9MYCO</name>
<proteinExistence type="predicted"/>
<dbReference type="EMBL" id="JAACYR010000135">
    <property type="protein sequence ID" value="NDJ91841.1"/>
    <property type="molecule type" value="Genomic_DNA"/>
</dbReference>